<evidence type="ECO:0000313" key="3">
    <source>
        <dbReference type="EMBL" id="MDG5481991.1"/>
    </source>
</evidence>
<name>A0ABT6GLN9_MYCGU</name>
<proteinExistence type="predicted"/>
<keyword evidence="4" id="KW-1185">Reference proteome</keyword>
<comment type="caution">
    <text evidence="3">The sequence shown here is derived from an EMBL/GenBank/DDBJ whole genome shotgun (WGS) entry which is preliminary data.</text>
</comment>
<reference evidence="3" key="1">
    <citation type="journal article" date="2023" name="Environ. Microbiol.">
        <title>The 2-methylpropene degradation pathway in Mycobacteriaceae family strains.</title>
        <authorList>
            <person name="Helbich S."/>
            <person name="Barrantes I."/>
            <person name="Dos Anjos Borges L.G."/>
            <person name="Pieper D.H."/>
            <person name="Vainshtein Y."/>
            <person name="Sohn K."/>
            <person name="Engesser K.H."/>
        </authorList>
    </citation>
    <scope>NUCLEOTIDE SEQUENCE</scope>
    <source>
        <strain evidence="3">IBE100</strain>
    </source>
</reference>
<dbReference type="RefSeq" id="WP_278219907.1">
    <property type="nucleotide sequence ID" value="NZ_JAKZMO010000003.1"/>
</dbReference>
<organism evidence="3 4">
    <name type="scientific">Mycolicibacterium gadium</name>
    <name type="common">Mycobacterium gadium</name>
    <dbReference type="NCBI Taxonomy" id="1794"/>
    <lineage>
        <taxon>Bacteria</taxon>
        <taxon>Bacillati</taxon>
        <taxon>Actinomycetota</taxon>
        <taxon>Actinomycetes</taxon>
        <taxon>Mycobacteriales</taxon>
        <taxon>Mycobacteriaceae</taxon>
        <taxon>Mycolicibacterium</taxon>
    </lineage>
</organism>
<gene>
    <name evidence="3" type="ORF">MNO81_04185</name>
</gene>
<accession>A0ABT6GLN9</accession>
<sequence>MTDRSGTALGDPPTDMTGFPRWRLRKTQCMWRAHTVGRSPWWFSSDDRGRFNLAPPHGACYLATDVVTALRERFGPELVTMRMVSAAATAETVVSQLFPPKQRQLADATHPDATQFGVTRELFTVVGDRYQLTRRWATALHANGARGIRYQSRFTSTANANAFALFDDAGLHDWPADSNPLPGAEACAQAGLAVLAPPTRRQVRIVDTPQI</sequence>
<dbReference type="InterPro" id="IPR014914">
    <property type="entry name" value="RES_dom"/>
</dbReference>
<dbReference type="Pfam" id="PF08808">
    <property type="entry name" value="RES"/>
    <property type="match status" value="1"/>
</dbReference>
<dbReference type="EMBL" id="JAKZMO010000003">
    <property type="protein sequence ID" value="MDG5481991.1"/>
    <property type="molecule type" value="Genomic_DNA"/>
</dbReference>
<evidence type="ECO:0000259" key="2">
    <source>
        <dbReference type="Pfam" id="PF08808"/>
    </source>
</evidence>
<feature type="domain" description="RES" evidence="2">
    <location>
        <begin position="31"/>
        <end position="170"/>
    </location>
</feature>
<evidence type="ECO:0000256" key="1">
    <source>
        <dbReference type="SAM" id="MobiDB-lite"/>
    </source>
</evidence>
<evidence type="ECO:0000313" key="4">
    <source>
        <dbReference type="Proteomes" id="UP001154266"/>
    </source>
</evidence>
<feature type="region of interest" description="Disordered" evidence="1">
    <location>
        <begin position="1"/>
        <end position="20"/>
    </location>
</feature>
<protein>
    <submittedName>
        <fullName evidence="3">RES family NAD+ phosphorylase</fullName>
    </submittedName>
</protein>
<dbReference type="Proteomes" id="UP001154266">
    <property type="component" value="Unassembled WGS sequence"/>
</dbReference>